<evidence type="ECO:0000256" key="1">
    <source>
        <dbReference type="SAM" id="Coils"/>
    </source>
</evidence>
<sequence length="372" mass="42298">MREIVTPSMPKESSAPLAPNMLPQRRTSEAVKRAARSQDEKSTPLELLKSAMGPDVKVLDNFSPDKVVVRPLDPKFLRDFLGEADDTTRRALLPYKIKIGQTKHKHEYGHLNTAWAYLYQHKMNGDKGVPTVKYFRGTETYKSVTRINADGILEEVTLREEFPEVNDQDQLAATVKYYFFAAGIELPFPINITDSFRTAVRVAANNLRRMSEAPKTAPAMSLTRTEPSAEAPKDVLNDDLGAQIQKHLFEAFDKAAKKKSLYHTQCLEIRKQRLEAAQQVEGKNNKMTELLNELQLTQQEVERLKADENQLVQKEKNLQRELGRVSKEEKSLLKKLNIERMEALLAKAKDVQQVDQAGVRANKRRRTDGDSL</sequence>
<feature type="region of interest" description="Disordered" evidence="2">
    <location>
        <begin position="1"/>
        <end position="42"/>
    </location>
</feature>
<feature type="coiled-coil region" evidence="1">
    <location>
        <begin position="273"/>
        <end position="324"/>
    </location>
</feature>
<feature type="region of interest" description="Disordered" evidence="2">
    <location>
        <begin position="212"/>
        <end position="233"/>
    </location>
</feature>
<protein>
    <submittedName>
        <fullName evidence="3">Uncharacterized protein</fullName>
    </submittedName>
</protein>
<dbReference type="EMBL" id="MU005602">
    <property type="protein sequence ID" value="KAF2679645.1"/>
    <property type="molecule type" value="Genomic_DNA"/>
</dbReference>
<proteinExistence type="predicted"/>
<evidence type="ECO:0000313" key="4">
    <source>
        <dbReference type="Proteomes" id="UP000799291"/>
    </source>
</evidence>
<evidence type="ECO:0000313" key="3">
    <source>
        <dbReference type="EMBL" id="KAF2679645.1"/>
    </source>
</evidence>
<reference evidence="3" key="1">
    <citation type="journal article" date="2020" name="Stud. Mycol.">
        <title>101 Dothideomycetes genomes: a test case for predicting lifestyles and emergence of pathogens.</title>
        <authorList>
            <person name="Haridas S."/>
            <person name="Albert R."/>
            <person name="Binder M."/>
            <person name="Bloem J."/>
            <person name="Labutti K."/>
            <person name="Salamov A."/>
            <person name="Andreopoulos B."/>
            <person name="Baker S."/>
            <person name="Barry K."/>
            <person name="Bills G."/>
            <person name="Bluhm B."/>
            <person name="Cannon C."/>
            <person name="Castanera R."/>
            <person name="Culley D."/>
            <person name="Daum C."/>
            <person name="Ezra D."/>
            <person name="Gonzalez J."/>
            <person name="Henrissat B."/>
            <person name="Kuo A."/>
            <person name="Liang C."/>
            <person name="Lipzen A."/>
            <person name="Lutzoni F."/>
            <person name="Magnuson J."/>
            <person name="Mondo S."/>
            <person name="Nolan M."/>
            <person name="Ohm R."/>
            <person name="Pangilinan J."/>
            <person name="Park H.-J."/>
            <person name="Ramirez L."/>
            <person name="Alfaro M."/>
            <person name="Sun H."/>
            <person name="Tritt A."/>
            <person name="Yoshinaga Y."/>
            <person name="Zwiers L.-H."/>
            <person name="Turgeon B."/>
            <person name="Goodwin S."/>
            <person name="Spatafora J."/>
            <person name="Crous P."/>
            <person name="Grigoriev I."/>
        </authorList>
    </citation>
    <scope>NUCLEOTIDE SEQUENCE</scope>
    <source>
        <strain evidence="3">CBS 122367</strain>
    </source>
</reference>
<dbReference type="AlphaFoldDB" id="A0A6G1INC2"/>
<gene>
    <name evidence="3" type="ORF">K458DRAFT_460808</name>
</gene>
<dbReference type="Proteomes" id="UP000799291">
    <property type="component" value="Unassembled WGS sequence"/>
</dbReference>
<name>A0A6G1INC2_9PLEO</name>
<keyword evidence="4" id="KW-1185">Reference proteome</keyword>
<organism evidence="3 4">
    <name type="scientific">Lentithecium fluviatile CBS 122367</name>
    <dbReference type="NCBI Taxonomy" id="1168545"/>
    <lineage>
        <taxon>Eukaryota</taxon>
        <taxon>Fungi</taxon>
        <taxon>Dikarya</taxon>
        <taxon>Ascomycota</taxon>
        <taxon>Pezizomycotina</taxon>
        <taxon>Dothideomycetes</taxon>
        <taxon>Pleosporomycetidae</taxon>
        <taxon>Pleosporales</taxon>
        <taxon>Massarineae</taxon>
        <taxon>Lentitheciaceae</taxon>
        <taxon>Lentithecium</taxon>
    </lineage>
</organism>
<keyword evidence="1" id="KW-0175">Coiled coil</keyword>
<accession>A0A6G1INC2</accession>
<feature type="compositionally biased region" description="Basic and acidic residues" evidence="2">
    <location>
        <begin position="26"/>
        <end position="42"/>
    </location>
</feature>
<evidence type="ECO:0000256" key="2">
    <source>
        <dbReference type="SAM" id="MobiDB-lite"/>
    </source>
</evidence>